<gene>
    <name evidence="1" type="primary">32</name>
    <name evidence="1" type="ORF">PBI_DEMOSTHENES_32</name>
</gene>
<proteinExistence type="predicted"/>
<accession>A0A160DE32</accession>
<reference evidence="1 2" key="1">
    <citation type="submission" date="2016-03" db="EMBL/GenBank/DDBJ databases">
        <authorList>
            <person name="Rimple P."/>
            <person name="Montgomery M.T."/>
            <person name="Guerrero C.A."/>
            <person name="Mavrich T.N."/>
            <person name="Pope W.H."/>
            <person name="Garlena R.A."/>
            <person name="Russell D.A."/>
            <person name="Jacobs-Sera D."/>
            <person name="Hendrix R.W."/>
            <person name="Hatfull G.F."/>
        </authorList>
    </citation>
    <scope>NUCLEOTIDE SEQUENCE [LARGE SCALE GENOMIC DNA]</scope>
</reference>
<dbReference type="OrthoDB" id="23352at10239"/>
<evidence type="ECO:0000313" key="1">
    <source>
        <dbReference type="EMBL" id="ANA86002.1"/>
    </source>
</evidence>
<protein>
    <submittedName>
        <fullName evidence="1">Uncharacterized protein</fullName>
    </submittedName>
</protein>
<name>A0A160DE32_9CAUD</name>
<organism evidence="1 2">
    <name type="scientific">Gordonia phage Demosthenes</name>
    <dbReference type="NCBI Taxonomy" id="1838067"/>
    <lineage>
        <taxon>Viruses</taxon>
        <taxon>Duplodnaviria</taxon>
        <taxon>Heunggongvirae</taxon>
        <taxon>Uroviricota</taxon>
        <taxon>Caudoviricetes</taxon>
        <taxon>Demosthenesvirus</taxon>
        <taxon>Demosthenesvirus demosthenes</taxon>
    </lineage>
</organism>
<dbReference type="KEGG" id="vg:28803063"/>
<dbReference type="GeneID" id="28803063"/>
<dbReference type="Proteomes" id="UP000203422">
    <property type="component" value="Segment"/>
</dbReference>
<sequence>MAIRYYRNCYKPDSYPETEEHVRSHIASIASPTDDPTEFHDEVQIEVSPNEDGSVRIFGVLDREPACDYSLPDDYESPSESEYQQGFGVREMTPAQLHEHLMQKEVFE</sequence>
<dbReference type="RefSeq" id="YP_009276743.1">
    <property type="nucleotide sequence ID" value="NC_030944.1"/>
</dbReference>
<keyword evidence="2" id="KW-1185">Reference proteome</keyword>
<dbReference type="EMBL" id="KU998242">
    <property type="protein sequence ID" value="ANA86002.1"/>
    <property type="molecule type" value="Genomic_DNA"/>
</dbReference>
<evidence type="ECO:0000313" key="2">
    <source>
        <dbReference type="Proteomes" id="UP000203422"/>
    </source>
</evidence>